<feature type="domain" description="C2H2-type" evidence="6">
    <location>
        <begin position="82"/>
        <end position="105"/>
    </location>
</feature>
<dbReference type="PROSITE" id="PS00028">
    <property type="entry name" value="ZINC_FINGER_C2H2_1"/>
    <property type="match status" value="10"/>
</dbReference>
<feature type="domain" description="C2H2-type" evidence="6">
    <location>
        <begin position="24"/>
        <end position="46"/>
    </location>
</feature>
<evidence type="ECO:0000256" key="5">
    <source>
        <dbReference type="PROSITE-ProRule" id="PRU00042"/>
    </source>
</evidence>
<dbReference type="InterPro" id="IPR013087">
    <property type="entry name" value="Znf_C2H2_type"/>
</dbReference>
<protein>
    <recommendedName>
        <fullName evidence="6">C2H2-type domain-containing protein</fullName>
    </recommendedName>
</protein>
<feature type="domain" description="C2H2-type" evidence="6">
    <location>
        <begin position="636"/>
        <end position="664"/>
    </location>
</feature>
<accession>A0AAV2RZ18</accession>
<keyword evidence="8" id="KW-1185">Reference proteome</keyword>
<sequence length="719" mass="84014">MTQINPRNVIQNSEEEDERDNKQFYCYQCKFLFSRKSLLDKHMETHPQFPCVSCEFTTFLEDELKTHMQLHVTDSTSKSLILECPNCNFSTSRKSSLTNHERKHSRPFVCKECGKSFTHESYMKSHITFHHGKVTVTDMKIKFDFFSCPKCDFKCNSKSVLQEHIEGHNPTTALTSQCSFECNSQSIQKSHMTSHIEKKIELSNIDFNSNETDVTVPAKSPIYACIECEQNFDSHMQLKLHLLTHNDTQYYDCSKCEYITNRPYNLKMYKKHIGGREMIATEFAYPECDCKAKNEMLLVNHMKTLKEKTKRKIGKRKNKKCKQKSELSFLCSYCSADCSSLRKLTKHMQIHNKSNFKTDEENQVKSYPTMHLKTSNATEQGNNIKISKELVKLNNWTVASETKDINKTIASESNDINKTFIHNKINFKTDEENQLKSHSTMHIKTSNATEQENNIKISKELVKLNNWTVASETKDINKSIASESKDIDKTFVCKEYGCDAKFLFRRNLIKHMSNHEEEKMHECNDCDYKCYTNHKLQKDDNHKLHNTNHKLQKDENNHKLHNCMECDYKCNSSQELNIHETSHKPKLDDLKSPSDMIPNQKTIRCSMCNLTFLDRSGLSRHINISHKENENKNEKIKCSMCDFTFLSRSGLYRHMNTIHCVKEKNFSCTFCPFKSYRCSTVKKHENTHKNDPFQCLECDYKFATSIKLKIHITESHSLP</sequence>
<gene>
    <name evidence="7" type="ORF">MNOR_LOCUS31007</name>
</gene>
<dbReference type="InterPro" id="IPR036236">
    <property type="entry name" value="Znf_C2H2_sf"/>
</dbReference>
<dbReference type="Proteomes" id="UP001497623">
    <property type="component" value="Unassembled WGS sequence"/>
</dbReference>
<evidence type="ECO:0000256" key="1">
    <source>
        <dbReference type="ARBA" id="ARBA00022723"/>
    </source>
</evidence>
<feature type="domain" description="C2H2-type" evidence="6">
    <location>
        <begin position="108"/>
        <end position="135"/>
    </location>
</feature>
<feature type="domain" description="C2H2-type" evidence="6">
    <location>
        <begin position="223"/>
        <end position="250"/>
    </location>
</feature>
<evidence type="ECO:0000313" key="8">
    <source>
        <dbReference type="Proteomes" id="UP001497623"/>
    </source>
</evidence>
<dbReference type="Gene3D" id="3.30.160.60">
    <property type="entry name" value="Classic Zinc Finger"/>
    <property type="match status" value="7"/>
</dbReference>
<evidence type="ECO:0000259" key="6">
    <source>
        <dbReference type="PROSITE" id="PS50157"/>
    </source>
</evidence>
<evidence type="ECO:0000313" key="7">
    <source>
        <dbReference type="EMBL" id="CAL4152654.1"/>
    </source>
</evidence>
<evidence type="ECO:0000256" key="4">
    <source>
        <dbReference type="ARBA" id="ARBA00022833"/>
    </source>
</evidence>
<dbReference type="PANTHER" id="PTHR24379:SF121">
    <property type="entry name" value="C2H2-TYPE DOMAIN-CONTAINING PROTEIN"/>
    <property type="match status" value="1"/>
</dbReference>
<dbReference type="PANTHER" id="PTHR24379">
    <property type="entry name" value="KRAB AND ZINC FINGER DOMAIN-CONTAINING"/>
    <property type="match status" value="1"/>
</dbReference>
<keyword evidence="4" id="KW-0862">Zinc</keyword>
<evidence type="ECO:0000256" key="3">
    <source>
        <dbReference type="ARBA" id="ARBA00022771"/>
    </source>
</evidence>
<name>A0AAV2RZ18_MEGNR</name>
<dbReference type="FunFam" id="3.30.160.60:FF:000110">
    <property type="entry name" value="Zinc finger protein-like"/>
    <property type="match status" value="1"/>
</dbReference>
<dbReference type="SMART" id="SM00355">
    <property type="entry name" value="ZnF_C2H2"/>
    <property type="match status" value="15"/>
</dbReference>
<keyword evidence="2" id="KW-0677">Repeat</keyword>
<feature type="domain" description="C2H2-type" evidence="6">
    <location>
        <begin position="693"/>
        <end position="719"/>
    </location>
</feature>
<dbReference type="PROSITE" id="PS50157">
    <property type="entry name" value="ZINC_FINGER_C2H2_2"/>
    <property type="match status" value="8"/>
</dbReference>
<proteinExistence type="predicted"/>
<dbReference type="AlphaFoldDB" id="A0AAV2RZ18"/>
<dbReference type="SUPFAM" id="SSF57667">
    <property type="entry name" value="beta-beta-alpha zinc fingers"/>
    <property type="match status" value="7"/>
</dbReference>
<dbReference type="EMBL" id="CAXKWB010039033">
    <property type="protein sequence ID" value="CAL4152654.1"/>
    <property type="molecule type" value="Genomic_DNA"/>
</dbReference>
<dbReference type="GO" id="GO:0008270">
    <property type="term" value="F:zinc ion binding"/>
    <property type="evidence" value="ECO:0007669"/>
    <property type="project" value="UniProtKB-KW"/>
</dbReference>
<keyword evidence="3 5" id="KW-0863">Zinc-finger</keyword>
<feature type="domain" description="C2H2-type" evidence="6">
    <location>
        <begin position="491"/>
        <end position="520"/>
    </location>
</feature>
<feature type="domain" description="C2H2-type" evidence="6">
    <location>
        <begin position="603"/>
        <end position="631"/>
    </location>
</feature>
<reference evidence="7 8" key="1">
    <citation type="submission" date="2024-05" db="EMBL/GenBank/DDBJ databases">
        <authorList>
            <person name="Wallberg A."/>
        </authorList>
    </citation>
    <scope>NUCLEOTIDE SEQUENCE [LARGE SCALE GENOMIC DNA]</scope>
</reference>
<dbReference type="Pfam" id="PF00096">
    <property type="entry name" value="zf-C2H2"/>
    <property type="match status" value="2"/>
</dbReference>
<keyword evidence="1" id="KW-0479">Metal-binding</keyword>
<comment type="caution">
    <text evidence="7">The sequence shown here is derived from an EMBL/GenBank/DDBJ whole genome shotgun (WGS) entry which is preliminary data.</text>
</comment>
<evidence type="ECO:0000256" key="2">
    <source>
        <dbReference type="ARBA" id="ARBA00022737"/>
    </source>
</evidence>
<organism evidence="7 8">
    <name type="scientific">Meganyctiphanes norvegica</name>
    <name type="common">Northern krill</name>
    <name type="synonym">Thysanopoda norvegica</name>
    <dbReference type="NCBI Taxonomy" id="48144"/>
    <lineage>
        <taxon>Eukaryota</taxon>
        <taxon>Metazoa</taxon>
        <taxon>Ecdysozoa</taxon>
        <taxon>Arthropoda</taxon>
        <taxon>Crustacea</taxon>
        <taxon>Multicrustacea</taxon>
        <taxon>Malacostraca</taxon>
        <taxon>Eumalacostraca</taxon>
        <taxon>Eucarida</taxon>
        <taxon>Euphausiacea</taxon>
        <taxon>Euphausiidae</taxon>
        <taxon>Meganyctiphanes</taxon>
    </lineage>
</organism>